<dbReference type="KEGG" id="sxn:IAG42_03555"/>
<organism evidence="2 3">
    <name type="scientific">Streptomyces xanthii</name>
    <dbReference type="NCBI Taxonomy" id="2768069"/>
    <lineage>
        <taxon>Bacteria</taxon>
        <taxon>Bacillati</taxon>
        <taxon>Actinomycetota</taxon>
        <taxon>Actinomycetes</taxon>
        <taxon>Kitasatosporales</taxon>
        <taxon>Streptomycetaceae</taxon>
        <taxon>Streptomyces</taxon>
    </lineage>
</organism>
<feature type="chain" id="PRO_5028963169" description="Choice-of-anchor D domain-containing protein" evidence="1">
    <location>
        <begin position="39"/>
        <end position="164"/>
    </location>
</feature>
<evidence type="ECO:0000256" key="1">
    <source>
        <dbReference type="SAM" id="SignalP"/>
    </source>
</evidence>
<keyword evidence="1" id="KW-0732">Signal</keyword>
<sequence length="164" mass="15710">MRRNPRISFSAPRRAGLTAALGAGLAAGVLALAPAAGAVAPQTATISFDCGTWGSGSATLTAAQNGTAATIEVSTSAITAPINVGAGSVNSTLTLTNHGTGAVQFTGNSNPAIPAGSPVSTGPLTGTVASGDSLEATSLKVVVFGITATCTATSAQAPGPLVFD</sequence>
<protein>
    <recommendedName>
        <fullName evidence="4">Choice-of-anchor D domain-containing protein</fullName>
    </recommendedName>
</protein>
<proteinExistence type="predicted"/>
<dbReference type="Proteomes" id="UP000516428">
    <property type="component" value="Chromosome"/>
</dbReference>
<accession>A0A7H1B233</accession>
<dbReference type="InterPro" id="IPR006311">
    <property type="entry name" value="TAT_signal"/>
</dbReference>
<dbReference type="EMBL" id="CP061281">
    <property type="protein sequence ID" value="QNS02788.1"/>
    <property type="molecule type" value="Genomic_DNA"/>
</dbReference>
<evidence type="ECO:0008006" key="4">
    <source>
        <dbReference type="Google" id="ProtNLM"/>
    </source>
</evidence>
<feature type="signal peptide" evidence="1">
    <location>
        <begin position="1"/>
        <end position="38"/>
    </location>
</feature>
<name>A0A7H1B233_9ACTN</name>
<keyword evidence="3" id="KW-1185">Reference proteome</keyword>
<gene>
    <name evidence="2" type="ORF">IAG42_03555</name>
</gene>
<dbReference type="RefSeq" id="WP_188335543.1">
    <property type="nucleotide sequence ID" value="NZ_CP061281.1"/>
</dbReference>
<dbReference type="PROSITE" id="PS51318">
    <property type="entry name" value="TAT"/>
    <property type="match status" value="1"/>
</dbReference>
<reference evidence="2 3" key="1">
    <citation type="submission" date="2020-09" db="EMBL/GenBank/DDBJ databases">
        <title>A novel species.</title>
        <authorList>
            <person name="Gao J."/>
        </authorList>
    </citation>
    <scope>NUCLEOTIDE SEQUENCE [LARGE SCALE GENOMIC DNA]</scope>
    <source>
        <strain evidence="2 3">CRXT-Y-14</strain>
    </source>
</reference>
<evidence type="ECO:0000313" key="2">
    <source>
        <dbReference type="EMBL" id="QNS02788.1"/>
    </source>
</evidence>
<evidence type="ECO:0000313" key="3">
    <source>
        <dbReference type="Proteomes" id="UP000516428"/>
    </source>
</evidence>
<dbReference type="AlphaFoldDB" id="A0A7H1B233"/>